<gene>
    <name evidence="1" type="ORF">EHO61_14640</name>
</gene>
<proteinExistence type="predicted"/>
<dbReference type="AlphaFoldDB" id="A0A4R9GLG9"/>
<evidence type="ECO:0000313" key="1">
    <source>
        <dbReference type="EMBL" id="TGK15593.1"/>
    </source>
</evidence>
<keyword evidence="2" id="KW-1185">Reference proteome</keyword>
<name>A0A4R9GLG9_9LEPT</name>
<organism evidence="1 2">
    <name type="scientific">Leptospira fluminis</name>
    <dbReference type="NCBI Taxonomy" id="2484979"/>
    <lineage>
        <taxon>Bacteria</taxon>
        <taxon>Pseudomonadati</taxon>
        <taxon>Spirochaetota</taxon>
        <taxon>Spirochaetia</taxon>
        <taxon>Leptospirales</taxon>
        <taxon>Leptospiraceae</taxon>
        <taxon>Leptospira</taxon>
    </lineage>
</organism>
<reference evidence="1" key="1">
    <citation type="journal article" date="2019" name="PLoS Negl. Trop. Dis.">
        <title>Revisiting the worldwide diversity of Leptospira species in the environment.</title>
        <authorList>
            <person name="Vincent A.T."/>
            <person name="Schiettekatte O."/>
            <person name="Bourhy P."/>
            <person name="Veyrier F.J."/>
            <person name="Picardeau M."/>
        </authorList>
    </citation>
    <scope>NUCLEOTIDE SEQUENCE [LARGE SCALE GENOMIC DNA]</scope>
    <source>
        <strain evidence="1">SCS5</strain>
    </source>
</reference>
<accession>A0A4R9GLG9</accession>
<sequence length="68" mass="7649">MKKKTKYIDVPALISSSIKSSTVLEDFLPPPNKLVLKEDNSKMTIVLSKKSISFSKDFGISEEEFLNL</sequence>
<protein>
    <submittedName>
        <fullName evidence="1">Uncharacterized protein</fullName>
    </submittedName>
</protein>
<comment type="caution">
    <text evidence="1">The sequence shown here is derived from an EMBL/GenBank/DDBJ whole genome shotgun (WGS) entry which is preliminary data.</text>
</comment>
<evidence type="ECO:0000313" key="2">
    <source>
        <dbReference type="Proteomes" id="UP000297855"/>
    </source>
</evidence>
<dbReference type="OrthoDB" id="332164at2"/>
<dbReference type="Proteomes" id="UP000297855">
    <property type="component" value="Unassembled WGS sequence"/>
</dbReference>
<dbReference type="EMBL" id="RQEV01000015">
    <property type="protein sequence ID" value="TGK15593.1"/>
    <property type="molecule type" value="Genomic_DNA"/>
</dbReference>